<dbReference type="Proteomes" id="UP001195483">
    <property type="component" value="Unassembled WGS sequence"/>
</dbReference>
<organism evidence="2 3">
    <name type="scientific">Potamilus streckersoni</name>
    <dbReference type="NCBI Taxonomy" id="2493646"/>
    <lineage>
        <taxon>Eukaryota</taxon>
        <taxon>Metazoa</taxon>
        <taxon>Spiralia</taxon>
        <taxon>Lophotrochozoa</taxon>
        <taxon>Mollusca</taxon>
        <taxon>Bivalvia</taxon>
        <taxon>Autobranchia</taxon>
        <taxon>Heteroconchia</taxon>
        <taxon>Palaeoheterodonta</taxon>
        <taxon>Unionida</taxon>
        <taxon>Unionoidea</taxon>
        <taxon>Unionidae</taxon>
        <taxon>Ambleminae</taxon>
        <taxon>Lampsilini</taxon>
        <taxon>Potamilus</taxon>
    </lineage>
</organism>
<reference evidence="2" key="3">
    <citation type="submission" date="2023-05" db="EMBL/GenBank/DDBJ databases">
        <authorList>
            <person name="Smith C.H."/>
        </authorList>
    </citation>
    <scope>NUCLEOTIDE SEQUENCE</scope>
    <source>
        <strain evidence="2">CHS0354</strain>
        <tissue evidence="2">Mantle</tissue>
    </source>
</reference>
<reference evidence="2" key="1">
    <citation type="journal article" date="2021" name="Genome Biol. Evol.">
        <title>A High-Quality Reference Genome for a Parasitic Bivalve with Doubly Uniparental Inheritance (Bivalvia: Unionida).</title>
        <authorList>
            <person name="Smith C.H."/>
        </authorList>
    </citation>
    <scope>NUCLEOTIDE SEQUENCE</scope>
    <source>
        <strain evidence="2">CHS0354</strain>
    </source>
</reference>
<sequence>MAADDKILRNGVRQNLDAWIKKLECDGDIEKQHAFKKKFVERLKTFPIAIETDKANEQHYEVPTEFFKIVLGPRLKYSCCYWPDGVRTLEEAENLSLQQYCDKAKVQDGQSILDLGCGWGSMGLYICEKYPHCQVTCVSNSNTQRQLIESKALKRGFLGRLEVITADANVFASSKRFDRIISIEMFEHMKNYETLMQRVASWLKPSGLLFIQVLCHRFHPYAFDTKPGSDTEWMAKNFFTGGTMPCTDLYLYFQNDLKIVENWVLKGTHYTKTLEYWLSTMDQNMDQVKEIFLKAYGDNAQQQIFNWRLFFIFCSEVFGFKGGNEWHVSQHLFKKQAWSSL</sequence>
<accession>A0AAE0SBT6</accession>
<comment type="similarity">
    <text evidence="1">Belongs to the CFA/CMAS family.</text>
</comment>
<dbReference type="Gene3D" id="3.40.50.150">
    <property type="entry name" value="Vaccinia Virus protein VP39"/>
    <property type="match status" value="1"/>
</dbReference>
<gene>
    <name evidence="2" type="ORF">CHS0354_017441</name>
</gene>
<keyword evidence="3" id="KW-1185">Reference proteome</keyword>
<dbReference type="PANTHER" id="PTHR43832:SF1">
    <property type="entry name" value="S-ADENOSYL-L-METHIONINE-DEPENDENT METHYLTRANSFERASES SUPERFAMILY PROTEIN"/>
    <property type="match status" value="1"/>
</dbReference>
<dbReference type="CDD" id="cd02440">
    <property type="entry name" value="AdoMet_MTases"/>
    <property type="match status" value="1"/>
</dbReference>
<evidence type="ECO:0008006" key="4">
    <source>
        <dbReference type="Google" id="ProtNLM"/>
    </source>
</evidence>
<protein>
    <recommendedName>
        <fullName evidence="4">(S)-coclaurine N-methyltransferase</fullName>
    </recommendedName>
</protein>
<evidence type="ECO:0000313" key="2">
    <source>
        <dbReference type="EMBL" id="KAK3589100.1"/>
    </source>
</evidence>
<dbReference type="Pfam" id="PF02353">
    <property type="entry name" value="CMAS"/>
    <property type="match status" value="1"/>
</dbReference>
<evidence type="ECO:0000256" key="1">
    <source>
        <dbReference type="ARBA" id="ARBA00010815"/>
    </source>
</evidence>
<dbReference type="EMBL" id="JAEAOA010001076">
    <property type="protein sequence ID" value="KAK3589100.1"/>
    <property type="molecule type" value="Genomic_DNA"/>
</dbReference>
<dbReference type="SUPFAM" id="SSF53335">
    <property type="entry name" value="S-adenosyl-L-methionine-dependent methyltransferases"/>
    <property type="match status" value="1"/>
</dbReference>
<dbReference type="FunFam" id="3.40.50.150:FF:000554">
    <property type="entry name" value="Cation-transporting ATPase"/>
    <property type="match status" value="1"/>
</dbReference>
<name>A0AAE0SBT6_9BIVA</name>
<proteinExistence type="inferred from homology"/>
<evidence type="ECO:0000313" key="3">
    <source>
        <dbReference type="Proteomes" id="UP001195483"/>
    </source>
</evidence>
<dbReference type="PANTHER" id="PTHR43832">
    <property type="match status" value="1"/>
</dbReference>
<dbReference type="AlphaFoldDB" id="A0AAE0SBT6"/>
<reference evidence="2" key="2">
    <citation type="journal article" date="2021" name="Genome Biol. Evol.">
        <title>Developing a high-quality reference genome for a parasitic bivalve with doubly uniparental inheritance (Bivalvia: Unionida).</title>
        <authorList>
            <person name="Smith C.H."/>
        </authorList>
    </citation>
    <scope>NUCLEOTIDE SEQUENCE</scope>
    <source>
        <strain evidence="2">CHS0354</strain>
        <tissue evidence="2">Mantle</tissue>
    </source>
</reference>
<comment type="caution">
    <text evidence="2">The sequence shown here is derived from an EMBL/GenBank/DDBJ whole genome shotgun (WGS) entry which is preliminary data.</text>
</comment>
<dbReference type="InterPro" id="IPR029063">
    <property type="entry name" value="SAM-dependent_MTases_sf"/>
</dbReference>